<organism evidence="1 2">
    <name type="scientific">Mytilus edulis</name>
    <name type="common">Blue mussel</name>
    <dbReference type="NCBI Taxonomy" id="6550"/>
    <lineage>
        <taxon>Eukaryota</taxon>
        <taxon>Metazoa</taxon>
        <taxon>Spiralia</taxon>
        <taxon>Lophotrochozoa</taxon>
        <taxon>Mollusca</taxon>
        <taxon>Bivalvia</taxon>
        <taxon>Autobranchia</taxon>
        <taxon>Pteriomorphia</taxon>
        <taxon>Mytilida</taxon>
        <taxon>Mytiloidea</taxon>
        <taxon>Mytilidae</taxon>
        <taxon>Mytilinae</taxon>
        <taxon>Mytilus</taxon>
    </lineage>
</organism>
<dbReference type="EMBL" id="CAJPWZ010000311">
    <property type="protein sequence ID" value="CAG2190061.1"/>
    <property type="molecule type" value="Genomic_DNA"/>
</dbReference>
<dbReference type="SUPFAM" id="SSF56672">
    <property type="entry name" value="DNA/RNA polymerases"/>
    <property type="match status" value="1"/>
</dbReference>
<comment type="caution">
    <text evidence="1">The sequence shown here is derived from an EMBL/GenBank/DDBJ whole genome shotgun (WGS) entry which is preliminary data.</text>
</comment>
<evidence type="ECO:0008006" key="3">
    <source>
        <dbReference type="Google" id="ProtNLM"/>
    </source>
</evidence>
<gene>
    <name evidence="1" type="ORF">MEDL_5390</name>
</gene>
<dbReference type="OrthoDB" id="6082702at2759"/>
<protein>
    <recommendedName>
        <fullName evidence="3">DNA-directed DNA polymerase</fullName>
    </recommendedName>
</protein>
<dbReference type="AlphaFoldDB" id="A0A8S3Q448"/>
<evidence type="ECO:0000313" key="2">
    <source>
        <dbReference type="Proteomes" id="UP000683360"/>
    </source>
</evidence>
<evidence type="ECO:0000313" key="1">
    <source>
        <dbReference type="EMBL" id="CAG2190061.1"/>
    </source>
</evidence>
<dbReference type="Proteomes" id="UP000683360">
    <property type="component" value="Unassembled WGS sequence"/>
</dbReference>
<accession>A0A8S3Q448</accession>
<dbReference type="InterPro" id="IPR043502">
    <property type="entry name" value="DNA/RNA_pol_sf"/>
</dbReference>
<sequence>MCVLELSKCVMYEHHYNYILPKYGKNVKLMMTDTDSLLYHVVAEDLYSDMPKDKQLFDFSNYAKSHFLFDDVNAKKPGLFKDETAGIPIEEFVGLRSKMYSIKYGVVEQKRAKGILKSVVRNELKHSQYVKCVLGLENKIMCEQNLIRPDKHKLHIVKVHKVALSAYDDKRYIKQNGVDTLAFGHYTIREINRT</sequence>
<proteinExistence type="predicted"/>
<dbReference type="PANTHER" id="PTHR31511:SF12">
    <property type="entry name" value="RHO TERMINATION FACTOR N-TERMINAL DOMAIN-CONTAINING PROTEIN"/>
    <property type="match status" value="1"/>
</dbReference>
<dbReference type="PANTHER" id="PTHR31511">
    <property type="entry name" value="PROTEIN CBG23764"/>
    <property type="match status" value="1"/>
</dbReference>
<reference evidence="1" key="1">
    <citation type="submission" date="2021-03" db="EMBL/GenBank/DDBJ databases">
        <authorList>
            <person name="Bekaert M."/>
        </authorList>
    </citation>
    <scope>NUCLEOTIDE SEQUENCE</scope>
</reference>
<name>A0A8S3Q448_MYTED</name>
<keyword evidence="2" id="KW-1185">Reference proteome</keyword>